<evidence type="ECO:0000256" key="1">
    <source>
        <dbReference type="SAM" id="MobiDB-lite"/>
    </source>
</evidence>
<dbReference type="EMBL" id="CAJNRG010001068">
    <property type="protein sequence ID" value="CAF2026753.1"/>
    <property type="molecule type" value="Genomic_DNA"/>
</dbReference>
<organism evidence="2 3">
    <name type="scientific">Rotaria magnacalcarata</name>
    <dbReference type="NCBI Taxonomy" id="392030"/>
    <lineage>
        <taxon>Eukaryota</taxon>
        <taxon>Metazoa</taxon>
        <taxon>Spiralia</taxon>
        <taxon>Gnathifera</taxon>
        <taxon>Rotifera</taxon>
        <taxon>Eurotatoria</taxon>
        <taxon>Bdelloidea</taxon>
        <taxon>Philodinida</taxon>
        <taxon>Philodinidae</taxon>
        <taxon>Rotaria</taxon>
    </lineage>
</organism>
<dbReference type="Proteomes" id="UP000663887">
    <property type="component" value="Unassembled WGS sequence"/>
</dbReference>
<name>A0A816NC25_9BILA</name>
<feature type="compositionally biased region" description="Polar residues" evidence="1">
    <location>
        <begin position="1"/>
        <end position="46"/>
    </location>
</feature>
<proteinExistence type="predicted"/>
<evidence type="ECO:0000313" key="3">
    <source>
        <dbReference type="Proteomes" id="UP000663887"/>
    </source>
</evidence>
<dbReference type="AlphaFoldDB" id="A0A816NC25"/>
<gene>
    <name evidence="2" type="ORF">XDN619_LOCUS4618</name>
</gene>
<accession>A0A816NC25</accession>
<sequence>MAEQTQANGTVQDPESGLGTQDIDSNNVQSNGGADSNNTVQNSQFPQIEDISSDNDNFDDDNLVVSKKAYEALLKEHSQLEALKNQLKNGATAQAAQINNSKDLVNNNLNMTTDNDNNNPDTDNGTVGTNNNVQSTSTAQTSTVQQLPQVNVDTSVRPNTYASVVSTPSHNNSQNTFANSQANISMRPNTTFIQPTVVNQQSVQSIPTQTFYSQVPQEQQNYNFSPPNFNQGLKATPIYFVDRPKPPEIPYFKHHTLEQFNKYL</sequence>
<feature type="non-terminal residue" evidence="2">
    <location>
        <position position="264"/>
    </location>
</feature>
<feature type="region of interest" description="Disordered" evidence="1">
    <location>
        <begin position="1"/>
        <end position="57"/>
    </location>
</feature>
<evidence type="ECO:0000313" key="2">
    <source>
        <dbReference type="EMBL" id="CAF2026753.1"/>
    </source>
</evidence>
<comment type="caution">
    <text evidence="2">The sequence shown here is derived from an EMBL/GenBank/DDBJ whole genome shotgun (WGS) entry which is preliminary data.</text>
</comment>
<reference evidence="2" key="1">
    <citation type="submission" date="2021-02" db="EMBL/GenBank/DDBJ databases">
        <authorList>
            <person name="Nowell W R."/>
        </authorList>
    </citation>
    <scope>NUCLEOTIDE SEQUENCE</scope>
</reference>
<protein>
    <submittedName>
        <fullName evidence="2">Uncharacterized protein</fullName>
    </submittedName>
</protein>